<dbReference type="SUPFAM" id="SSF53474">
    <property type="entry name" value="alpha/beta-Hydrolases"/>
    <property type="match status" value="1"/>
</dbReference>
<dbReference type="PANTHER" id="PTHR12482">
    <property type="entry name" value="LIPASE ROG1-RELATED-RELATED"/>
    <property type="match status" value="1"/>
</dbReference>
<evidence type="ECO:0000259" key="1">
    <source>
        <dbReference type="Pfam" id="PF05057"/>
    </source>
</evidence>
<dbReference type="Proteomes" id="UP001162131">
    <property type="component" value="Unassembled WGS sequence"/>
</dbReference>
<evidence type="ECO:0000313" key="2">
    <source>
        <dbReference type="EMBL" id="CAG9326046.1"/>
    </source>
</evidence>
<evidence type="ECO:0000313" key="3">
    <source>
        <dbReference type="Proteomes" id="UP001162131"/>
    </source>
</evidence>
<sequence length="622" mass="72028">MALTFTTDIELYLHSFRSLGLPGAGNYQLVLSCYYIKRGTKIFAEPIYYGTYNTKQASKKKKPEYLLGKIIPEENKIRLNSVKVGYENMTYFLRDVCKFQLNVKAKNTLLVKEIYLMCDLVAYSSFSDGEIIKSSEFKISIENYAAIEYIPIIFENFWVCFMEGVLSVSPIGYKINSWEKNDLIKAIFWEKKNQNISHEDILHKKKQLFDILFSTIKEINEIFVLVSKSSIESKENIQESDAQDYEIILQEILECLNDMSSACNEGFRQFQATLLQSPGNIINILKSKYLLNFQEFITSRTIKKFELNFDFDIPEEAVRLAKDIENLRKNSIEFRNRIIDQSCWKLNVIIIEHSLIITPTHYLKQEHLHVLIFVHGLGASSADMAKLSNMVTMAYPYIEIKHFDLGADKTFDDIGQIGAKLASELIDFFENSYFTDEIKISFVGHSLGGIFIRAALPYLGSYQAKFHSYISLSAPHLGVAEHQSLISTGFKLIRAWNKSKSLEQLSLKDSKSIENTYFYQLSQAEGLGWFNFVVLISSRQDLYCPFHSARIEIPLNGQKKYGEMVRNIVGRIDDIRKIIKIEIDFVKEASFNEFIGRRAHIKFIEDEDFIYSLIYNYHYLFE</sequence>
<dbReference type="EMBL" id="CAJZBQ010000040">
    <property type="protein sequence ID" value="CAG9326046.1"/>
    <property type="molecule type" value="Genomic_DNA"/>
</dbReference>
<organism evidence="2 3">
    <name type="scientific">Blepharisma stoltei</name>
    <dbReference type="NCBI Taxonomy" id="1481888"/>
    <lineage>
        <taxon>Eukaryota</taxon>
        <taxon>Sar</taxon>
        <taxon>Alveolata</taxon>
        <taxon>Ciliophora</taxon>
        <taxon>Postciliodesmatophora</taxon>
        <taxon>Heterotrichea</taxon>
        <taxon>Heterotrichida</taxon>
        <taxon>Blepharismidae</taxon>
        <taxon>Blepharisma</taxon>
    </lineage>
</organism>
<dbReference type="AlphaFoldDB" id="A0AAU9JNF8"/>
<comment type="caution">
    <text evidence="2">The sequence shown here is derived from an EMBL/GenBank/DDBJ whole genome shotgun (WGS) entry which is preliminary data.</text>
</comment>
<proteinExistence type="predicted"/>
<gene>
    <name evidence="2" type="ORF">BSTOLATCC_MIC40487</name>
</gene>
<dbReference type="InterPro" id="IPR044294">
    <property type="entry name" value="Lipase-like"/>
</dbReference>
<keyword evidence="3" id="KW-1185">Reference proteome</keyword>
<feature type="domain" description="DUF676" evidence="1">
    <location>
        <begin position="365"/>
        <end position="548"/>
    </location>
</feature>
<dbReference type="InterPro" id="IPR007751">
    <property type="entry name" value="DUF676_lipase-like"/>
</dbReference>
<name>A0AAU9JNF8_9CILI</name>
<dbReference type="PANTHER" id="PTHR12482:SF5">
    <property type="entry name" value="DUF676 DOMAIN-CONTAINING PROTEIN"/>
    <property type="match status" value="1"/>
</dbReference>
<accession>A0AAU9JNF8</accession>
<dbReference type="Pfam" id="PF05057">
    <property type="entry name" value="DUF676"/>
    <property type="match status" value="1"/>
</dbReference>
<dbReference type="InterPro" id="IPR029058">
    <property type="entry name" value="AB_hydrolase_fold"/>
</dbReference>
<reference evidence="2" key="1">
    <citation type="submission" date="2021-09" db="EMBL/GenBank/DDBJ databases">
        <authorList>
            <consortium name="AG Swart"/>
            <person name="Singh M."/>
            <person name="Singh A."/>
            <person name="Seah K."/>
            <person name="Emmerich C."/>
        </authorList>
    </citation>
    <scope>NUCLEOTIDE SEQUENCE</scope>
    <source>
        <strain evidence="2">ATCC30299</strain>
    </source>
</reference>
<dbReference type="Gene3D" id="3.40.50.1820">
    <property type="entry name" value="alpha/beta hydrolase"/>
    <property type="match status" value="1"/>
</dbReference>
<protein>
    <recommendedName>
        <fullName evidence="1">DUF676 domain-containing protein</fullName>
    </recommendedName>
</protein>